<dbReference type="Pfam" id="PF14571">
    <property type="entry name" value="Di19_C"/>
    <property type="match status" value="1"/>
</dbReference>
<gene>
    <name evidence="5" type="ORF">Nepgr_025279</name>
</gene>
<comment type="caution">
    <text evidence="5">The sequence shown here is derived from an EMBL/GenBank/DDBJ whole genome shotgun (WGS) entry which is preliminary data.</text>
</comment>
<dbReference type="EMBL" id="BSYO01000026">
    <property type="protein sequence ID" value="GMH23436.1"/>
    <property type="molecule type" value="Genomic_DNA"/>
</dbReference>
<protein>
    <submittedName>
        <fullName evidence="5">Uncharacterized protein</fullName>
    </submittedName>
</protein>
<evidence type="ECO:0000259" key="4">
    <source>
        <dbReference type="Pfam" id="PF14571"/>
    </source>
</evidence>
<accession>A0AAD3T7I1</accession>
<dbReference type="InterPro" id="IPR033347">
    <property type="entry name" value="Di19"/>
</dbReference>
<organism evidence="5 6">
    <name type="scientific">Nepenthes gracilis</name>
    <name type="common">Slender pitcher plant</name>
    <dbReference type="NCBI Taxonomy" id="150966"/>
    <lineage>
        <taxon>Eukaryota</taxon>
        <taxon>Viridiplantae</taxon>
        <taxon>Streptophyta</taxon>
        <taxon>Embryophyta</taxon>
        <taxon>Tracheophyta</taxon>
        <taxon>Spermatophyta</taxon>
        <taxon>Magnoliopsida</taxon>
        <taxon>eudicotyledons</taxon>
        <taxon>Gunneridae</taxon>
        <taxon>Pentapetalae</taxon>
        <taxon>Caryophyllales</taxon>
        <taxon>Nepenthaceae</taxon>
        <taxon>Nepenthes</taxon>
    </lineage>
</organism>
<feature type="domain" description="Di19 zinc-binding" evidence="3">
    <location>
        <begin position="40"/>
        <end position="92"/>
    </location>
</feature>
<evidence type="ECO:0000259" key="3">
    <source>
        <dbReference type="Pfam" id="PF05605"/>
    </source>
</evidence>
<keyword evidence="6" id="KW-1185">Reference proteome</keyword>
<dbReference type="InterPro" id="IPR027935">
    <property type="entry name" value="Di19_C"/>
</dbReference>
<dbReference type="PANTHER" id="PTHR31875">
    <property type="entry name" value="PROTEIN DEHYDRATION-INDUCED 19"/>
    <property type="match status" value="1"/>
</dbReference>
<evidence type="ECO:0000256" key="2">
    <source>
        <dbReference type="SAM" id="MobiDB-lite"/>
    </source>
</evidence>
<proteinExistence type="inferred from homology"/>
<feature type="region of interest" description="Disordered" evidence="2">
    <location>
        <begin position="150"/>
        <end position="193"/>
    </location>
</feature>
<reference evidence="5" key="1">
    <citation type="submission" date="2023-05" db="EMBL/GenBank/DDBJ databases">
        <title>Nepenthes gracilis genome sequencing.</title>
        <authorList>
            <person name="Fukushima K."/>
        </authorList>
    </citation>
    <scope>NUCLEOTIDE SEQUENCE</scope>
    <source>
        <strain evidence="5">SING2019-196</strain>
    </source>
</reference>
<evidence type="ECO:0000313" key="6">
    <source>
        <dbReference type="Proteomes" id="UP001279734"/>
    </source>
</evidence>
<feature type="compositionally biased region" description="Basic and acidic residues" evidence="2">
    <location>
        <begin position="181"/>
        <end position="193"/>
    </location>
</feature>
<evidence type="ECO:0000256" key="1">
    <source>
        <dbReference type="ARBA" id="ARBA00007109"/>
    </source>
</evidence>
<dbReference type="InterPro" id="IPR008598">
    <property type="entry name" value="Di19_Zn-bd"/>
</dbReference>
<evidence type="ECO:0000313" key="5">
    <source>
        <dbReference type="EMBL" id="GMH23436.1"/>
    </source>
</evidence>
<name>A0AAD3T7I1_NEPGR</name>
<dbReference type="Proteomes" id="UP001279734">
    <property type="component" value="Unassembled WGS sequence"/>
</dbReference>
<sequence>MEMDFWASRVHSAKQRSALLGSHNHFPSSDSGMNEDPRTYFTCPFCYVDIELNVLCSHLQEEHCFNVKNAVCPVCALNLGKDVIGHFKVHHANSLKSRRKSQKPSFWSSTSVRELSSFYGSTTRSVSGNAPDSSPDPLLSPFLSSIPYLEPKSDPLPDTHSSNEASITLEPESLKPSPSNESHKEDTEERRQRAEFFQELILSTIF</sequence>
<feature type="domain" description="Di19 C-terminal" evidence="4">
    <location>
        <begin position="114"/>
        <end position="205"/>
    </location>
</feature>
<dbReference type="PANTHER" id="PTHR31875:SF24">
    <property type="entry name" value="PROTEIN DEHYDRATION-INDUCED 19 HOMOLOG 5"/>
    <property type="match status" value="1"/>
</dbReference>
<dbReference type="AlphaFoldDB" id="A0AAD3T7I1"/>
<dbReference type="Pfam" id="PF05605">
    <property type="entry name" value="zf-Di19"/>
    <property type="match status" value="1"/>
</dbReference>
<comment type="similarity">
    <text evidence="1">Belongs to the Di19 family.</text>
</comment>